<dbReference type="PANTHER" id="PTHR17901:SF14">
    <property type="entry name" value="MAGNESIUM-DEPENDENT PHOSPHATASE 1"/>
    <property type="match status" value="1"/>
</dbReference>
<evidence type="ECO:0008006" key="3">
    <source>
        <dbReference type="Google" id="ProtNLM"/>
    </source>
</evidence>
<organism evidence="1 2">
    <name type="scientific">Volvox africanus</name>
    <dbReference type="NCBI Taxonomy" id="51714"/>
    <lineage>
        <taxon>Eukaryota</taxon>
        <taxon>Viridiplantae</taxon>
        <taxon>Chlorophyta</taxon>
        <taxon>core chlorophytes</taxon>
        <taxon>Chlorophyceae</taxon>
        <taxon>CS clade</taxon>
        <taxon>Chlamydomonadales</taxon>
        <taxon>Volvocaceae</taxon>
        <taxon>Volvox</taxon>
    </lineage>
</organism>
<dbReference type="InterPro" id="IPR023214">
    <property type="entry name" value="HAD_sf"/>
</dbReference>
<dbReference type="InterPro" id="IPR036412">
    <property type="entry name" value="HAD-like_sf"/>
</dbReference>
<dbReference type="Pfam" id="PF12689">
    <property type="entry name" value="Acid_PPase"/>
    <property type="match status" value="1"/>
</dbReference>
<dbReference type="Proteomes" id="UP001165090">
    <property type="component" value="Unassembled WGS sequence"/>
</dbReference>
<reference evidence="1 2" key="1">
    <citation type="journal article" date="2023" name="IScience">
        <title>Expanded male sex-determining region conserved during the evolution of homothallism in the green alga Volvox.</title>
        <authorList>
            <person name="Yamamoto K."/>
            <person name="Matsuzaki R."/>
            <person name="Mahakham W."/>
            <person name="Heman W."/>
            <person name="Sekimoto H."/>
            <person name="Kawachi M."/>
            <person name="Minakuchi Y."/>
            <person name="Toyoda A."/>
            <person name="Nozaki H."/>
        </authorList>
    </citation>
    <scope>NUCLEOTIDE SEQUENCE [LARGE SCALE GENOMIC DNA]</scope>
    <source>
        <strain evidence="1 2">NIES-4468</strain>
    </source>
</reference>
<comment type="caution">
    <text evidence="1">The sequence shown here is derived from an EMBL/GenBank/DDBJ whole genome shotgun (WGS) entry which is preliminary data.</text>
</comment>
<dbReference type="PANTHER" id="PTHR17901">
    <property type="entry name" value="MAGNESIUM-DEPENDENT PHOSPHATASE 1 MDP1"/>
    <property type="match status" value="1"/>
</dbReference>
<dbReference type="EMBL" id="BSDZ01000086">
    <property type="protein sequence ID" value="GLI69724.1"/>
    <property type="molecule type" value="Genomic_DNA"/>
</dbReference>
<dbReference type="InterPro" id="IPR010036">
    <property type="entry name" value="MDP_1_eu_arc"/>
</dbReference>
<proteinExistence type="predicted"/>
<accession>A0ABQ5SJX9</accession>
<evidence type="ECO:0000313" key="2">
    <source>
        <dbReference type="Proteomes" id="UP001165090"/>
    </source>
</evidence>
<sequence>MPSAFSHSWAPSLDHAPRHRPLRAVRKGSIGPVELVRPTKPARPPMTALPRLVAFDLDGTLWWPEMNKSVHAWSTTWVVDAPPDTTTILETIQRMRGFCRYMLDGGAPFRRDKFGAVYDKRNEQIELMGATTEVLKELSTDPRWAQTEVAYVSRTEYPEWAIPCLKTFLVTEEAKHGKTKSMYDISSYQEIYPGSKVTHFRAIHNKSGIPYEDMLFYDNERWNITECAKLGIICVYTPRGLTREAWDRGLMDFATARLGKT</sequence>
<dbReference type="Gene3D" id="3.40.50.1000">
    <property type="entry name" value="HAD superfamily/HAD-like"/>
    <property type="match status" value="1"/>
</dbReference>
<protein>
    <recommendedName>
        <fullName evidence="3">Magnesium-dependent phosphatase-1</fullName>
    </recommendedName>
</protein>
<name>A0ABQ5SJX9_9CHLO</name>
<dbReference type="SUPFAM" id="SSF56784">
    <property type="entry name" value="HAD-like"/>
    <property type="match status" value="1"/>
</dbReference>
<keyword evidence="2" id="KW-1185">Reference proteome</keyword>
<evidence type="ECO:0000313" key="1">
    <source>
        <dbReference type="EMBL" id="GLI69724.1"/>
    </source>
</evidence>
<gene>
    <name evidence="1" type="ORF">VaNZ11_014399</name>
</gene>